<evidence type="ECO:0000256" key="4">
    <source>
        <dbReference type="ARBA" id="ARBA00023274"/>
    </source>
</evidence>
<organism evidence="7 8">
    <name type="scientific">Candidatus Glassbacteria bacterium RBG_16_58_8</name>
    <dbReference type="NCBI Taxonomy" id="1817866"/>
    <lineage>
        <taxon>Bacteria</taxon>
        <taxon>Candidatus Glassiibacteriota</taxon>
    </lineage>
</organism>
<evidence type="ECO:0000256" key="5">
    <source>
        <dbReference type="ARBA" id="ARBA00035492"/>
    </source>
</evidence>
<dbReference type="GO" id="GO:0022625">
    <property type="term" value="C:cytosolic large ribosomal subunit"/>
    <property type="evidence" value="ECO:0007669"/>
    <property type="project" value="TreeGrafter"/>
</dbReference>
<reference evidence="7 8" key="1">
    <citation type="journal article" date="2016" name="Nat. Commun.">
        <title>Thousands of microbial genomes shed light on interconnected biogeochemical processes in an aquifer system.</title>
        <authorList>
            <person name="Anantharaman K."/>
            <person name="Brown C.T."/>
            <person name="Hug L.A."/>
            <person name="Sharon I."/>
            <person name="Castelle C.J."/>
            <person name="Probst A.J."/>
            <person name="Thomas B.C."/>
            <person name="Singh A."/>
            <person name="Wilkins M.J."/>
            <person name="Karaoz U."/>
            <person name="Brodie E.L."/>
            <person name="Williams K.H."/>
            <person name="Hubbard S.S."/>
            <person name="Banfield J.F."/>
        </authorList>
    </citation>
    <scope>NUCLEOTIDE SEQUENCE [LARGE SCALE GENOMIC DNA]</scope>
</reference>
<dbReference type="NCBIfam" id="TIGR01308">
    <property type="entry name" value="rpmD_bact"/>
    <property type="match status" value="1"/>
</dbReference>
<dbReference type="PANTHER" id="PTHR15892:SF2">
    <property type="entry name" value="LARGE RIBOSOMAL SUBUNIT PROTEIN UL30M"/>
    <property type="match status" value="1"/>
</dbReference>
<comment type="subunit">
    <text evidence="2">Part of the 50S ribosomal subunit.</text>
</comment>
<name>A0A1F5Y9Y3_9BACT</name>
<evidence type="ECO:0000256" key="2">
    <source>
        <dbReference type="ARBA" id="ARBA00011838"/>
    </source>
</evidence>
<evidence type="ECO:0000259" key="6">
    <source>
        <dbReference type="Pfam" id="PF00327"/>
    </source>
</evidence>
<comment type="similarity">
    <text evidence="1">Belongs to the universal ribosomal protein uL30 family.</text>
</comment>
<sequence>MPGKLQIKQVRSRIKRPESQRRTLIALGLTHHQKVVIQPDNPQIRGMIRKVSHLVEVKEIEG</sequence>
<evidence type="ECO:0000256" key="1">
    <source>
        <dbReference type="ARBA" id="ARBA00007594"/>
    </source>
</evidence>
<dbReference type="CDD" id="cd01658">
    <property type="entry name" value="Ribosomal_L30"/>
    <property type="match status" value="1"/>
</dbReference>
<protein>
    <recommendedName>
        <fullName evidence="5">50S ribosomal protein L30</fullName>
    </recommendedName>
</protein>
<dbReference type="InterPro" id="IPR005996">
    <property type="entry name" value="Ribosomal_uL30_bac-type"/>
</dbReference>
<dbReference type="Proteomes" id="UP000179034">
    <property type="component" value="Unassembled WGS sequence"/>
</dbReference>
<dbReference type="Gene3D" id="3.30.1390.20">
    <property type="entry name" value="Ribosomal protein L30, ferredoxin-like fold domain"/>
    <property type="match status" value="1"/>
</dbReference>
<dbReference type="GO" id="GO:0006412">
    <property type="term" value="P:translation"/>
    <property type="evidence" value="ECO:0007669"/>
    <property type="project" value="InterPro"/>
</dbReference>
<dbReference type="Pfam" id="PF00327">
    <property type="entry name" value="Ribosomal_L30"/>
    <property type="match status" value="1"/>
</dbReference>
<keyword evidence="4" id="KW-0687">Ribonucleoprotein</keyword>
<dbReference type="PIRSF" id="PIRSF002211">
    <property type="entry name" value="Ribosomal_L30_bac-type"/>
    <property type="match status" value="1"/>
</dbReference>
<keyword evidence="3 7" id="KW-0689">Ribosomal protein</keyword>
<evidence type="ECO:0000313" key="8">
    <source>
        <dbReference type="Proteomes" id="UP000179034"/>
    </source>
</evidence>
<dbReference type="PANTHER" id="PTHR15892">
    <property type="entry name" value="MITOCHONDRIAL RIBOSOMAL PROTEIN L30"/>
    <property type="match status" value="1"/>
</dbReference>
<proteinExistence type="inferred from homology"/>
<feature type="domain" description="Large ribosomal subunit protein uL30-like ferredoxin-like fold" evidence="6">
    <location>
        <begin position="5"/>
        <end position="55"/>
    </location>
</feature>
<evidence type="ECO:0000256" key="3">
    <source>
        <dbReference type="ARBA" id="ARBA00022980"/>
    </source>
</evidence>
<comment type="caution">
    <text evidence="7">The sequence shown here is derived from an EMBL/GenBank/DDBJ whole genome shotgun (WGS) entry which is preliminary data.</text>
</comment>
<dbReference type="GO" id="GO:0003735">
    <property type="term" value="F:structural constituent of ribosome"/>
    <property type="evidence" value="ECO:0007669"/>
    <property type="project" value="InterPro"/>
</dbReference>
<dbReference type="SUPFAM" id="SSF55129">
    <property type="entry name" value="Ribosomal protein L30p/L7e"/>
    <property type="match status" value="1"/>
</dbReference>
<dbReference type="EMBL" id="MFIW01000099">
    <property type="protein sequence ID" value="OGF97048.1"/>
    <property type="molecule type" value="Genomic_DNA"/>
</dbReference>
<dbReference type="HAMAP" id="MF_01371_B">
    <property type="entry name" value="Ribosomal_uL30_B"/>
    <property type="match status" value="1"/>
</dbReference>
<gene>
    <name evidence="7" type="ORF">A2Z06_00730</name>
</gene>
<accession>A0A1F5Y9Y3</accession>
<dbReference type="InterPro" id="IPR016082">
    <property type="entry name" value="Ribosomal_uL30_ferredoxin-like"/>
</dbReference>
<dbReference type="AlphaFoldDB" id="A0A1F5Y9Y3"/>
<dbReference type="InterPro" id="IPR036919">
    <property type="entry name" value="Ribo_uL30_ferredoxin-like_sf"/>
</dbReference>
<evidence type="ECO:0000313" key="7">
    <source>
        <dbReference type="EMBL" id="OGF97048.1"/>
    </source>
</evidence>